<organism evidence="1 2">
    <name type="scientific">Pyricularia oryzae</name>
    <name type="common">Rice blast fungus</name>
    <name type="synonym">Magnaporthe oryzae</name>
    <dbReference type="NCBI Taxonomy" id="318829"/>
    <lineage>
        <taxon>Eukaryota</taxon>
        <taxon>Fungi</taxon>
        <taxon>Dikarya</taxon>
        <taxon>Ascomycota</taxon>
        <taxon>Pezizomycotina</taxon>
        <taxon>Sordariomycetes</taxon>
        <taxon>Sordariomycetidae</taxon>
        <taxon>Magnaporthales</taxon>
        <taxon>Pyriculariaceae</taxon>
        <taxon>Pyricularia</taxon>
    </lineage>
</organism>
<protein>
    <submittedName>
        <fullName evidence="1">Uncharacterized protein</fullName>
    </submittedName>
</protein>
<sequence length="64" mass="7379">MIGTRRAMATDPGLDRSVCLLPRLPYNHPRNTTATDVLSLIFFLSFFFFSKNSEHIIKDLVHKK</sequence>
<dbReference type="AlphaFoldDB" id="A0A4P7NFU2"/>
<gene>
    <name evidence="1" type="ORF">PoMZ_07692</name>
</gene>
<dbReference type="Proteomes" id="UP000294847">
    <property type="component" value="Chromosome 4"/>
</dbReference>
<reference evidence="1 2" key="1">
    <citation type="journal article" date="2019" name="Mol. Biol. Evol.">
        <title>Blast fungal genomes show frequent chromosomal changes, gene gains and losses, and effector gene turnover.</title>
        <authorList>
            <person name="Gomez Luciano L.B."/>
            <person name="Jason Tsai I."/>
            <person name="Chuma I."/>
            <person name="Tosa Y."/>
            <person name="Chen Y.H."/>
            <person name="Li J.Y."/>
            <person name="Li M.Y."/>
            <person name="Jade Lu M.Y."/>
            <person name="Nakayashiki H."/>
            <person name="Li W.H."/>
        </authorList>
    </citation>
    <scope>NUCLEOTIDE SEQUENCE [LARGE SCALE GENOMIC DNA]</scope>
    <source>
        <strain evidence="1">MZ5-1-6</strain>
    </source>
</reference>
<name>A0A4P7NFU2_PYROR</name>
<dbReference type="EMBL" id="CP034207">
    <property type="protein sequence ID" value="QBZ60750.1"/>
    <property type="molecule type" value="Genomic_DNA"/>
</dbReference>
<accession>A0A4P7NFU2</accession>
<evidence type="ECO:0000313" key="1">
    <source>
        <dbReference type="EMBL" id="QBZ60750.1"/>
    </source>
</evidence>
<evidence type="ECO:0000313" key="2">
    <source>
        <dbReference type="Proteomes" id="UP000294847"/>
    </source>
</evidence>
<proteinExistence type="predicted"/>